<comment type="caution">
    <text evidence="1">The sequence shown here is derived from an EMBL/GenBank/DDBJ whole genome shotgun (WGS) entry which is preliminary data.</text>
</comment>
<protein>
    <submittedName>
        <fullName evidence="1">Uncharacterized protein</fullName>
    </submittedName>
</protein>
<accession>A0A2J7ZHV6</accession>
<evidence type="ECO:0000313" key="1">
    <source>
        <dbReference type="EMBL" id="PNG99856.1"/>
    </source>
</evidence>
<evidence type="ECO:0000313" key="2">
    <source>
        <dbReference type="Proteomes" id="UP000236333"/>
    </source>
</evidence>
<proteinExistence type="predicted"/>
<keyword evidence="2" id="KW-1185">Reference proteome</keyword>
<reference evidence="1 2" key="1">
    <citation type="journal article" date="2017" name="Mol. Biol. Evol.">
        <title>The 4-celled Tetrabaena socialis nuclear genome reveals the essential components for genetic control of cell number at the origin of multicellularity in the volvocine lineage.</title>
        <authorList>
            <person name="Featherston J."/>
            <person name="Arakaki Y."/>
            <person name="Hanschen E.R."/>
            <person name="Ferris P.J."/>
            <person name="Michod R.E."/>
            <person name="Olson B.J.S.C."/>
            <person name="Nozaki H."/>
            <person name="Durand P.M."/>
        </authorList>
    </citation>
    <scope>NUCLEOTIDE SEQUENCE [LARGE SCALE GENOMIC DNA]</scope>
    <source>
        <strain evidence="1 2">NIES-571</strain>
    </source>
</reference>
<gene>
    <name evidence="1" type="ORF">TSOC_014353</name>
</gene>
<dbReference type="AlphaFoldDB" id="A0A2J7ZHV6"/>
<dbReference type="EMBL" id="PGGS01002033">
    <property type="protein sequence ID" value="PNG99856.1"/>
    <property type="molecule type" value="Genomic_DNA"/>
</dbReference>
<name>A0A2J7ZHV6_9CHLO</name>
<organism evidence="1 2">
    <name type="scientific">Tetrabaena socialis</name>
    <dbReference type="NCBI Taxonomy" id="47790"/>
    <lineage>
        <taxon>Eukaryota</taxon>
        <taxon>Viridiplantae</taxon>
        <taxon>Chlorophyta</taxon>
        <taxon>core chlorophytes</taxon>
        <taxon>Chlorophyceae</taxon>
        <taxon>CS clade</taxon>
        <taxon>Chlamydomonadales</taxon>
        <taxon>Tetrabaenaceae</taxon>
        <taxon>Tetrabaena</taxon>
    </lineage>
</organism>
<dbReference type="Proteomes" id="UP000236333">
    <property type="component" value="Unassembled WGS sequence"/>
</dbReference>
<sequence length="167" mass="19323">MPPIHSITRRETFETTLLGSSISVSFSMKMTYEAILDFSWGGRSYTFNIWHWKSGNIDKFIKLVHQYAERDQDTYGLITMAAQGVQVVNMDTTQKGNAVLQGCKDIMICLDKIITTYQSSIMDYAMWYREAHTEQEDYSSYITRRTCHCVVHSELLSPLVPRLLVKF</sequence>